<accession>A0ABV7WF00</accession>
<feature type="domain" description="Serine aminopeptidase S33" evidence="2">
    <location>
        <begin position="18"/>
        <end position="229"/>
    </location>
</feature>
<dbReference type="InterPro" id="IPR050266">
    <property type="entry name" value="AB_hydrolase_sf"/>
</dbReference>
<dbReference type="Proteomes" id="UP001595685">
    <property type="component" value="Unassembled WGS sequence"/>
</dbReference>
<dbReference type="PANTHER" id="PTHR43798:SF31">
    <property type="entry name" value="AB HYDROLASE SUPERFAMILY PROTEIN YCLE"/>
    <property type="match status" value="1"/>
</dbReference>
<dbReference type="InterPro" id="IPR029058">
    <property type="entry name" value="AB_hydrolase_fold"/>
</dbReference>
<comment type="caution">
    <text evidence="3">The sequence shown here is derived from an EMBL/GenBank/DDBJ whole genome shotgun (WGS) entry which is preliminary data.</text>
</comment>
<evidence type="ECO:0000313" key="4">
    <source>
        <dbReference type="Proteomes" id="UP001595685"/>
    </source>
</evidence>
<dbReference type="Pfam" id="PF12146">
    <property type="entry name" value="Hydrolase_4"/>
    <property type="match status" value="1"/>
</dbReference>
<dbReference type="PIRSF" id="PIRSF017388">
    <property type="entry name" value="Esterase_lipase"/>
    <property type="match status" value="1"/>
</dbReference>
<dbReference type="InterPro" id="IPR022742">
    <property type="entry name" value="Hydrolase_4"/>
</dbReference>
<keyword evidence="4" id="KW-1185">Reference proteome</keyword>
<gene>
    <name evidence="3" type="ORF">ACFOLH_08630</name>
</gene>
<evidence type="ECO:0000259" key="2">
    <source>
        <dbReference type="Pfam" id="PF12146"/>
    </source>
</evidence>
<organism evidence="3 4">
    <name type="scientific">Aquipuribacter hungaricus</name>
    <dbReference type="NCBI Taxonomy" id="545624"/>
    <lineage>
        <taxon>Bacteria</taxon>
        <taxon>Bacillati</taxon>
        <taxon>Actinomycetota</taxon>
        <taxon>Actinomycetes</taxon>
        <taxon>Micrococcales</taxon>
        <taxon>Intrasporangiaceae</taxon>
        <taxon>Aquipuribacter</taxon>
    </lineage>
</organism>
<evidence type="ECO:0000256" key="1">
    <source>
        <dbReference type="ARBA" id="ARBA00022801"/>
    </source>
</evidence>
<name>A0ABV7WF00_9MICO</name>
<dbReference type="EMBL" id="JBHRWW010000004">
    <property type="protein sequence ID" value="MFC3688406.1"/>
    <property type="molecule type" value="Genomic_DNA"/>
</dbReference>
<dbReference type="PANTHER" id="PTHR43798">
    <property type="entry name" value="MONOACYLGLYCEROL LIPASE"/>
    <property type="match status" value="1"/>
</dbReference>
<dbReference type="InterPro" id="IPR012354">
    <property type="entry name" value="Esterase_lipase"/>
</dbReference>
<dbReference type="Gene3D" id="3.40.50.1820">
    <property type="entry name" value="alpha/beta hydrolase"/>
    <property type="match status" value="1"/>
</dbReference>
<dbReference type="SUPFAM" id="SSF53474">
    <property type="entry name" value="alpha/beta-Hydrolases"/>
    <property type="match status" value="1"/>
</dbReference>
<sequence>MPILPGAEPFQADGGDVAVLLLHGFTGSPQSLRDWAEHHAAAGLTVRLPRLPGHGTTWQELNLTRWPDWYAVAERELLGLVASGHRVVVGGLSMGGALALRLAQEHPDLLEGLVLVNPAVLLEDRRLVLLPVLRHLVGSFPGIGNDVRKEGPVELAYDRTPLHAAASFTGLLGTVRADLPRVGAPLLLLHSPQDHVVPPSSSAAVLAGVSSSDVTDVVLADSYHVATLDHDAPTIHERSLAFVGRVTAPVPA</sequence>
<evidence type="ECO:0000313" key="3">
    <source>
        <dbReference type="EMBL" id="MFC3688406.1"/>
    </source>
</evidence>
<keyword evidence="1 3" id="KW-0378">Hydrolase</keyword>
<proteinExistence type="predicted"/>
<dbReference type="GO" id="GO:0016787">
    <property type="term" value="F:hydrolase activity"/>
    <property type="evidence" value="ECO:0007669"/>
    <property type="project" value="UniProtKB-KW"/>
</dbReference>
<dbReference type="RefSeq" id="WP_340294315.1">
    <property type="nucleotide sequence ID" value="NZ_JBBEOI010000151.1"/>
</dbReference>
<protein>
    <submittedName>
        <fullName evidence="3">Alpha/beta hydrolase</fullName>
    </submittedName>
</protein>
<reference evidence="4" key="1">
    <citation type="journal article" date="2019" name="Int. J. Syst. Evol. Microbiol.">
        <title>The Global Catalogue of Microorganisms (GCM) 10K type strain sequencing project: providing services to taxonomists for standard genome sequencing and annotation.</title>
        <authorList>
            <consortium name="The Broad Institute Genomics Platform"/>
            <consortium name="The Broad Institute Genome Sequencing Center for Infectious Disease"/>
            <person name="Wu L."/>
            <person name="Ma J."/>
        </authorList>
    </citation>
    <scope>NUCLEOTIDE SEQUENCE [LARGE SCALE GENOMIC DNA]</scope>
    <source>
        <strain evidence="4">NCAIM B.02333</strain>
    </source>
</reference>